<dbReference type="Proteomes" id="UP000183918">
    <property type="component" value="Unassembled WGS sequence"/>
</dbReference>
<dbReference type="STRING" id="1122142.SAMN02910414_02446"/>
<name>A0A1H3MZZ9_9FIRM</name>
<protein>
    <submittedName>
        <fullName evidence="1">Uncharacterized protein</fullName>
    </submittedName>
</protein>
<dbReference type="OrthoDB" id="9950330at2"/>
<reference evidence="1 2" key="1">
    <citation type="submission" date="2016-10" db="EMBL/GenBank/DDBJ databases">
        <authorList>
            <person name="de Groot N.N."/>
        </authorList>
    </citation>
    <scope>NUCLEOTIDE SEQUENCE [LARGE SCALE GENOMIC DNA]</scope>
    <source>
        <strain evidence="1 2">DSM 14045</strain>
    </source>
</reference>
<evidence type="ECO:0000313" key="2">
    <source>
        <dbReference type="Proteomes" id="UP000183918"/>
    </source>
</evidence>
<gene>
    <name evidence="1" type="ORF">SAMN02910414_02446</name>
</gene>
<dbReference type="RefSeq" id="WP_074719234.1">
    <property type="nucleotide sequence ID" value="NZ_FNPG01000044.1"/>
</dbReference>
<sequence>MNLSGFRPNEVFYEYDTQKIKEYRCKFVTDHREHSFENTKQQEDVLKDIEYASSEQEIEEVM</sequence>
<accession>A0A1H3MZZ9</accession>
<proteinExistence type="predicted"/>
<dbReference type="EMBL" id="FNPG01000044">
    <property type="protein sequence ID" value="SDY82073.1"/>
    <property type="molecule type" value="Genomic_DNA"/>
</dbReference>
<keyword evidence="2" id="KW-1185">Reference proteome</keyword>
<organism evidence="1 2">
    <name type="scientific">Lachnobacterium bovis DSM 14045</name>
    <dbReference type="NCBI Taxonomy" id="1122142"/>
    <lineage>
        <taxon>Bacteria</taxon>
        <taxon>Bacillati</taxon>
        <taxon>Bacillota</taxon>
        <taxon>Clostridia</taxon>
        <taxon>Lachnospirales</taxon>
        <taxon>Lachnospiraceae</taxon>
        <taxon>Lachnobacterium</taxon>
    </lineage>
</organism>
<evidence type="ECO:0000313" key="1">
    <source>
        <dbReference type="EMBL" id="SDY82073.1"/>
    </source>
</evidence>
<dbReference type="AlphaFoldDB" id="A0A1H3MZZ9"/>